<dbReference type="SUPFAM" id="SSF144064">
    <property type="entry name" value="Heme iron utilization protein-like"/>
    <property type="match status" value="1"/>
</dbReference>
<dbReference type="OrthoDB" id="5957605at2"/>
<reference evidence="1 2" key="1">
    <citation type="submission" date="2018-08" db="EMBL/GenBank/DDBJ databases">
        <title>Lysobacter sp. zong2l5, whole genome shotgun sequence.</title>
        <authorList>
            <person name="Zhang X."/>
            <person name="Feng G."/>
            <person name="Zhu H."/>
        </authorList>
    </citation>
    <scope>NUCLEOTIDE SEQUENCE [LARGE SCALE GENOMIC DNA]</scope>
    <source>
        <strain evidence="2">zong2l5</strain>
    </source>
</reference>
<evidence type="ECO:0000313" key="2">
    <source>
        <dbReference type="Proteomes" id="UP000264492"/>
    </source>
</evidence>
<evidence type="ECO:0000313" key="1">
    <source>
        <dbReference type="EMBL" id="RDZ29483.1"/>
    </source>
</evidence>
<sequence>MRAPPAPPSGVLPAAERLAAVASVLCLHPARQRDALDGWLAATEAVRVAGPDGLAANEAMVFRDGYGRACWRLHLLPDSDFLAWDQVSLALPSRPPPRWPSAARWWRRMRGWRAQVLRLRVVVDHEGRRILVAEAAQLSDVGARHARRIAAAHGARLIAAHACCCLARRDAALAPHS</sequence>
<organism evidence="1 2">
    <name type="scientific">Lysobacter silvisoli</name>
    <dbReference type="NCBI Taxonomy" id="2293254"/>
    <lineage>
        <taxon>Bacteria</taxon>
        <taxon>Pseudomonadati</taxon>
        <taxon>Pseudomonadota</taxon>
        <taxon>Gammaproteobacteria</taxon>
        <taxon>Lysobacterales</taxon>
        <taxon>Lysobacteraceae</taxon>
        <taxon>Lysobacter</taxon>
    </lineage>
</organism>
<comment type="caution">
    <text evidence="1">The sequence shown here is derived from an EMBL/GenBank/DDBJ whole genome shotgun (WGS) entry which is preliminary data.</text>
</comment>
<gene>
    <name evidence="1" type="ORF">DX914_10515</name>
</gene>
<dbReference type="Proteomes" id="UP000264492">
    <property type="component" value="Unassembled WGS sequence"/>
</dbReference>
<proteinExistence type="predicted"/>
<dbReference type="RefSeq" id="WP_115858921.1">
    <property type="nucleotide sequence ID" value="NZ_QTSU01000001.1"/>
</dbReference>
<name>A0A371K696_9GAMM</name>
<dbReference type="AlphaFoldDB" id="A0A371K696"/>
<keyword evidence="2" id="KW-1185">Reference proteome</keyword>
<dbReference type="EMBL" id="QTSU01000001">
    <property type="protein sequence ID" value="RDZ29483.1"/>
    <property type="molecule type" value="Genomic_DNA"/>
</dbReference>
<protein>
    <submittedName>
        <fullName evidence="1">Hemin transport protein</fullName>
    </submittedName>
</protein>
<accession>A0A371K696</accession>